<dbReference type="EMBL" id="CP095474">
    <property type="protein sequence ID" value="URN17298.1"/>
    <property type="molecule type" value="Genomic_DNA"/>
</dbReference>
<evidence type="ECO:0000313" key="3">
    <source>
        <dbReference type="EMBL" id="URN17298.1"/>
    </source>
</evidence>
<dbReference type="RefSeq" id="WP_010472503.1">
    <property type="nucleotide sequence ID" value="NZ_CP095474.1"/>
</dbReference>
<dbReference type="Pfam" id="PF10756">
    <property type="entry name" value="bPH_6"/>
    <property type="match status" value="1"/>
</dbReference>
<feature type="transmembrane region" description="Helical" evidence="1">
    <location>
        <begin position="12"/>
        <end position="29"/>
    </location>
</feature>
<feature type="transmembrane region" description="Helical" evidence="1">
    <location>
        <begin position="41"/>
        <end position="66"/>
    </location>
</feature>
<gene>
    <name evidence="3" type="ORF">MW084_16745</name>
</gene>
<accession>A0ABY4TEC8</accession>
<reference evidence="3" key="1">
    <citation type="submission" date="2022-04" db="EMBL/GenBank/DDBJ databases">
        <title>Systematic whole-genome sequencing reveals an unexpected diversity among actinomycetoma pathogens and provides insights into their antibacterial susceptibilities.</title>
        <authorList>
            <person name="Watson A.K."/>
            <person name="Kepplinger B."/>
            <person name="Bakhiet S.M."/>
            <person name="Mhmoud N.A."/>
            <person name="Chapman J."/>
            <person name="Allenby N."/>
            <person name="Mickiewicz K."/>
            <person name="Goodfellow M."/>
            <person name="Fahal A.H."/>
            <person name="Errington J."/>
        </authorList>
    </citation>
    <scope>NUCLEOTIDE SEQUENCE</scope>
    <source>
        <strain evidence="3">SD 504</strain>
    </source>
</reference>
<keyword evidence="1" id="KW-0472">Membrane</keyword>
<keyword evidence="1" id="KW-1133">Transmembrane helix</keyword>
<sequence length="142" mass="15998">MTKSRTTFRNGVYPFAGLFVIAVVGLAYLDMTAGARSGGDLTFYTLLCAGAVALASRSFIWTAVVADERGVQVRNPLRTQRFAWREIRGFRAEDRLVIELADSREVRCWAVQRANIARMLKRRSHADAVAEDLTNLRERYLA</sequence>
<protein>
    <submittedName>
        <fullName evidence="3">PH domain-containing protein</fullName>
    </submittedName>
</protein>
<evidence type="ECO:0000313" key="4">
    <source>
        <dbReference type="Proteomes" id="UP001056383"/>
    </source>
</evidence>
<organism evidence="3 4">
    <name type="scientific">Streptomyces sudanensis</name>
    <dbReference type="NCBI Taxonomy" id="436397"/>
    <lineage>
        <taxon>Bacteria</taxon>
        <taxon>Bacillati</taxon>
        <taxon>Actinomycetota</taxon>
        <taxon>Actinomycetes</taxon>
        <taxon>Kitasatosporales</taxon>
        <taxon>Streptomycetaceae</taxon>
        <taxon>Streptomyces</taxon>
    </lineage>
</organism>
<evidence type="ECO:0000259" key="2">
    <source>
        <dbReference type="Pfam" id="PF10756"/>
    </source>
</evidence>
<keyword evidence="4" id="KW-1185">Reference proteome</keyword>
<keyword evidence="1" id="KW-0812">Transmembrane</keyword>
<dbReference type="Proteomes" id="UP001056383">
    <property type="component" value="Chromosome"/>
</dbReference>
<name>A0ABY4TEC8_9ACTN</name>
<evidence type="ECO:0000256" key="1">
    <source>
        <dbReference type="SAM" id="Phobius"/>
    </source>
</evidence>
<dbReference type="InterPro" id="IPR019692">
    <property type="entry name" value="CFP-6_PH"/>
</dbReference>
<proteinExistence type="predicted"/>
<feature type="domain" description="Low molecular weight protein antigen 6 PH" evidence="2">
    <location>
        <begin position="62"/>
        <end position="114"/>
    </location>
</feature>